<dbReference type="PROSITE" id="PS00498">
    <property type="entry name" value="TYROSINASE_2"/>
    <property type="match status" value="1"/>
</dbReference>
<keyword evidence="1" id="KW-0479">Metal-binding</keyword>
<gene>
    <name evidence="3" type="ORF">TRIUR3_07148</name>
</gene>
<dbReference type="PROSITE" id="PS00210">
    <property type="entry name" value="HEMOCYANIN_2"/>
    <property type="match status" value="1"/>
</dbReference>
<organism evidence="3">
    <name type="scientific">Triticum urartu</name>
    <name type="common">Red wild einkorn</name>
    <name type="synonym">Crithodium urartu</name>
    <dbReference type="NCBI Taxonomy" id="4572"/>
    <lineage>
        <taxon>Eukaryota</taxon>
        <taxon>Viridiplantae</taxon>
        <taxon>Streptophyta</taxon>
        <taxon>Embryophyta</taxon>
        <taxon>Tracheophyta</taxon>
        <taxon>Spermatophyta</taxon>
        <taxon>Magnoliopsida</taxon>
        <taxon>Liliopsida</taxon>
        <taxon>Poales</taxon>
        <taxon>Poaceae</taxon>
        <taxon>BOP clade</taxon>
        <taxon>Pooideae</taxon>
        <taxon>Triticodae</taxon>
        <taxon>Triticeae</taxon>
        <taxon>Triticinae</taxon>
        <taxon>Triticum</taxon>
    </lineage>
</organism>
<dbReference type="PANTHER" id="PTHR11474">
    <property type="entry name" value="TYROSINASE FAMILY MEMBER"/>
    <property type="match status" value="1"/>
</dbReference>
<dbReference type="InterPro" id="IPR013788">
    <property type="entry name" value="Hemocyanin/hexamerin"/>
</dbReference>
<evidence type="ECO:0000256" key="1">
    <source>
        <dbReference type="ARBA" id="ARBA00022723"/>
    </source>
</evidence>
<dbReference type="InterPro" id="IPR008922">
    <property type="entry name" value="Di-copper_centre_dom_sf"/>
</dbReference>
<proteinExistence type="predicted"/>
<dbReference type="GO" id="GO:0016491">
    <property type="term" value="F:oxidoreductase activity"/>
    <property type="evidence" value="ECO:0007669"/>
    <property type="project" value="InterPro"/>
</dbReference>
<accession>M7ZA36</accession>
<dbReference type="InterPro" id="IPR050316">
    <property type="entry name" value="Tyrosinase/Hemocyanin"/>
</dbReference>
<evidence type="ECO:0000313" key="3">
    <source>
        <dbReference type="EMBL" id="EMS49290.1"/>
    </source>
</evidence>
<protein>
    <submittedName>
        <fullName evidence="3">Polyphenol oxidase A1, chloroplastic</fullName>
    </submittedName>
</protein>
<reference evidence="3" key="1">
    <citation type="journal article" date="2013" name="Nature">
        <title>Draft genome of the wheat A-genome progenitor Triticum urartu.</title>
        <authorList>
            <person name="Ling H.Q."/>
            <person name="Zhao S."/>
            <person name="Liu D."/>
            <person name="Wang J."/>
            <person name="Sun H."/>
            <person name="Zhang C."/>
            <person name="Fan H."/>
            <person name="Li D."/>
            <person name="Dong L."/>
            <person name="Tao Y."/>
            <person name="Gao C."/>
            <person name="Wu H."/>
            <person name="Li Y."/>
            <person name="Cui Y."/>
            <person name="Guo X."/>
            <person name="Zheng S."/>
            <person name="Wang B."/>
            <person name="Yu K."/>
            <person name="Liang Q."/>
            <person name="Yang W."/>
            <person name="Lou X."/>
            <person name="Chen J."/>
            <person name="Feng M."/>
            <person name="Jian J."/>
            <person name="Zhang X."/>
            <person name="Luo G."/>
            <person name="Jiang Y."/>
            <person name="Liu J."/>
            <person name="Wang Z."/>
            <person name="Sha Y."/>
            <person name="Zhang B."/>
            <person name="Wu H."/>
            <person name="Tang D."/>
            <person name="Shen Q."/>
            <person name="Xue P."/>
            <person name="Zou S."/>
            <person name="Wang X."/>
            <person name="Liu X."/>
            <person name="Wang F."/>
            <person name="Yang Y."/>
            <person name="An X."/>
            <person name="Dong Z."/>
            <person name="Zhang K."/>
            <person name="Zhang X."/>
            <person name="Luo M.C."/>
            <person name="Dvorak J."/>
            <person name="Tong Y."/>
            <person name="Wang J."/>
            <person name="Yang H."/>
            <person name="Li Z."/>
            <person name="Wang D."/>
            <person name="Zhang A."/>
            <person name="Wang J."/>
        </authorList>
    </citation>
    <scope>NUCLEOTIDE SEQUENCE</scope>
</reference>
<dbReference type="Gene3D" id="1.10.1280.10">
    <property type="entry name" value="Di-copper center containing domain from catechol oxidase"/>
    <property type="match status" value="1"/>
</dbReference>
<dbReference type="EMBL" id="KD244585">
    <property type="protein sequence ID" value="EMS49290.1"/>
    <property type="molecule type" value="Genomic_DNA"/>
</dbReference>
<dbReference type="AlphaFoldDB" id="M7ZA36"/>
<dbReference type="PANTHER" id="PTHR11474:SF83">
    <property type="entry name" value="TYROSINASE COPPER-BINDING DOMAIN-CONTAINING PROTEIN"/>
    <property type="match status" value="1"/>
</dbReference>
<dbReference type="GO" id="GO:0046872">
    <property type="term" value="F:metal ion binding"/>
    <property type="evidence" value="ECO:0007669"/>
    <property type="project" value="UniProtKB-KW"/>
</dbReference>
<name>M7ZA36_TRIUA</name>
<dbReference type="STRING" id="4572.M7ZA36"/>
<sequence>MDLNKGPGAENDLPLCTDDACVKENNLSVIYRQMAVDTALQFHGNKFCAGGTPGSPGSLENAAHTAVHIWVGGDMGVLGTAGRDPVFYSHHANVDRLWHLWTTTLGNEDFLVISAHIDGELTWTVVSLQCPGISLGLDLLDNIIQTLKGRCQFRNDPLPPSDGTHQVILAVNHALVQWSDCINQTEVLASLLVKDAAVRAYRTDPVQVRSCYNQPCPAL</sequence>
<dbReference type="InterPro" id="IPR002227">
    <property type="entry name" value="Tyrosinase_Cu-bd"/>
</dbReference>
<dbReference type="PRINTS" id="PR00092">
    <property type="entry name" value="TYROSINASE"/>
</dbReference>
<dbReference type="Pfam" id="PF00264">
    <property type="entry name" value="Tyrosinase"/>
    <property type="match status" value="1"/>
</dbReference>
<evidence type="ECO:0000259" key="2">
    <source>
        <dbReference type="PROSITE" id="PS00498"/>
    </source>
</evidence>
<dbReference type="SUPFAM" id="SSF48056">
    <property type="entry name" value="Di-copper centre-containing domain"/>
    <property type="match status" value="1"/>
</dbReference>
<feature type="domain" description="Tyrosinase copper-binding" evidence="2">
    <location>
        <begin position="84"/>
        <end position="95"/>
    </location>
</feature>